<evidence type="ECO:0000313" key="2">
    <source>
        <dbReference type="EMBL" id="CCD65642.2"/>
    </source>
</evidence>
<dbReference type="RefSeq" id="NP_001359895.1">
    <property type="nucleotide sequence ID" value="NM_001373334.3"/>
</dbReference>
<dbReference type="CTD" id="183863"/>
<dbReference type="AlphaFoldDB" id="G1K0V0"/>
<dbReference type="ExpressionAtlas" id="G1K0V0">
    <property type="expression patterns" value="baseline"/>
</dbReference>
<keyword evidence="1" id="KW-0175">Coiled coil</keyword>
<reference evidence="2 3" key="1">
    <citation type="journal article" date="1998" name="Science">
        <title>Genome sequence of the nematode C. elegans: a platform for investigating biology.</title>
        <authorList>
            <consortium name="The C. elegans sequencing consortium"/>
            <person name="Sulson J.E."/>
            <person name="Waterston R."/>
        </authorList>
    </citation>
    <scope>NUCLEOTIDE SEQUENCE [LARGE SCALE GENOMIC DNA]</scope>
    <source>
        <strain evidence="2 3">Bristol N2</strain>
    </source>
</reference>
<gene>
    <name evidence="2 4" type="ORF">C56E10.3</name>
    <name evidence="2" type="ORF">CELE_C56E10.3</name>
</gene>
<dbReference type="Proteomes" id="UP000001940">
    <property type="component" value="Chromosome X"/>
</dbReference>
<dbReference type="WormBase" id="C56E10.3b">
    <property type="protein sequence ID" value="CE53201"/>
    <property type="gene ID" value="WBGene00016976"/>
</dbReference>
<dbReference type="GeneID" id="183863"/>
<keyword evidence="3" id="KW-1185">Reference proteome</keyword>
<feature type="coiled-coil region" evidence="1">
    <location>
        <begin position="348"/>
        <end position="505"/>
    </location>
</feature>
<evidence type="ECO:0000313" key="3">
    <source>
        <dbReference type="Proteomes" id="UP000001940"/>
    </source>
</evidence>
<evidence type="ECO:0000313" key="4">
    <source>
        <dbReference type="WormBase" id="C56E10.3b"/>
    </source>
</evidence>
<protein>
    <submittedName>
        <fullName evidence="2">Coiled-coil domain-containing protein 96</fullName>
    </submittedName>
</protein>
<accession>G1K0V0</accession>
<organism evidence="2 3">
    <name type="scientific">Caenorhabditis elegans</name>
    <dbReference type="NCBI Taxonomy" id="6239"/>
    <lineage>
        <taxon>Eukaryota</taxon>
        <taxon>Metazoa</taxon>
        <taxon>Ecdysozoa</taxon>
        <taxon>Nematoda</taxon>
        <taxon>Chromadorea</taxon>
        <taxon>Rhabditida</taxon>
        <taxon>Rhabditina</taxon>
        <taxon>Rhabditomorpha</taxon>
        <taxon>Rhabditoidea</taxon>
        <taxon>Rhabditidae</taxon>
        <taxon>Peloderinae</taxon>
        <taxon>Caenorhabditis</taxon>
    </lineage>
</organism>
<proteinExistence type="predicted"/>
<dbReference type="SMR" id="G1K0V0"/>
<dbReference type="AGR" id="WB:WBGene00016976"/>
<evidence type="ECO:0000256" key="1">
    <source>
        <dbReference type="SAM" id="Coils"/>
    </source>
</evidence>
<dbReference type="Bgee" id="WBGene00016976">
    <property type="expression patterns" value="Expressed in larva and 1 other cell type or tissue"/>
</dbReference>
<name>G1K0V0_CAEEL</name>
<dbReference type="HOGENOM" id="CLU_514130_0_0_1"/>
<dbReference type="OrthoDB" id="5805620at2759"/>
<dbReference type="EMBL" id="BX284606">
    <property type="protein sequence ID" value="CCD65642.2"/>
    <property type="molecule type" value="Genomic_DNA"/>
</dbReference>
<sequence>MNEAVQQWAAVDVKEEKLYVDLTHETELEKQFKERYDEITRNLELLGAEAGSDEKLYYQMESAFDNDMRTEKTLEQYLTRLIDDVFVNQRRLEDIQIGTSRGRANFRQAEKALRDQRTRHRRLSSQITGTTVHQTGNILENNDTEKDTEIEQKLTDLGKAWALLEDKIRLKEFELAEESKKVHKKLAILNRQHSSAAADDDKRKQLRIAKDYADLQSLTPMYAAYTATLSLNHNLSEKLNVPKNLESSLKESELSKFSSKLTTPDSVLDFKDAVDEFPDYTQMSASRKKILRDTEHEAQRVLNHELKQLEGTVSGQRQETQALGKDVKWLKENIQLRQADIRFYTSKTEELIEKAKKEDQEKLTLQQKSQKSGGLLSADIFASRGDVLELREKRLIMENERNLLTNQIKENSLECDRLNSQWMILKGFAKSVDFDTLRQLNGEVEHWKLKVNQLQDQIEKLQKMENYASLANGQLRTNLALLKPYDEEYQEFESLVETKKQLNSQLARQEFKKSVEKLKQDGDIEIIF</sequence>